<dbReference type="Gene3D" id="3.30.420.40">
    <property type="match status" value="2"/>
</dbReference>
<dbReference type="AlphaFoldDB" id="A0A8B7YDL6"/>
<dbReference type="PRINTS" id="PR00190">
    <property type="entry name" value="ACTIN"/>
</dbReference>
<dbReference type="InterPro" id="IPR004000">
    <property type="entry name" value="Actin"/>
</dbReference>
<comment type="similarity">
    <text evidence="1">Belongs to the actin family.</text>
</comment>
<reference evidence="3" key="1">
    <citation type="submission" date="2025-08" db="UniProtKB">
        <authorList>
            <consortium name="RefSeq"/>
        </authorList>
    </citation>
    <scope>IDENTIFICATION</scope>
</reference>
<dbReference type="PROSITE" id="PS51257">
    <property type="entry name" value="PROKAR_LIPOPROTEIN"/>
    <property type="match status" value="1"/>
</dbReference>
<name>A0A8B7YDL6_ACAPL</name>
<sequence>MAKTSSRAVVIQSGSCSCKAGLSGQDFPSTVFPSVVGRPRFKGITPGVGQKACFVGHEALQRRNVVSLKSPIERGSVRDWDGLERIWHHTFENELRVPPEEHPVLLTETPLSPNERREKMAQILFETFNVPALYLANQAKLSMCSSGRLTGMVVHIGHGASYVVPISEGFAVKHATLRVDTAGQDLTEYLLDVLFARGLIAKTPADYELARGIKEHLCRVSLNFPQEVTSLATDMSLGKDYRLPDGKVIKVGKEQLQCPEALLRPSVLGVHAPGVSQLVRESIEKCDSSLRENMYSNIVLSGGSSLFPGLEERLKAELEQQMSPGRATEVNIIAPPERRYSCWIGGAILPTLSTFQHIWVLKQEYQESGPGIVHQKCL</sequence>
<evidence type="ECO:0000256" key="1">
    <source>
        <dbReference type="RuleBase" id="RU000487"/>
    </source>
</evidence>
<dbReference type="OMA" id="GIVHQKC"/>
<evidence type="ECO:0000313" key="2">
    <source>
        <dbReference type="Proteomes" id="UP000694845"/>
    </source>
</evidence>
<dbReference type="Gene3D" id="3.90.640.10">
    <property type="entry name" value="Actin, Chain A, domain 4"/>
    <property type="match status" value="1"/>
</dbReference>
<dbReference type="OrthoDB" id="10303087at2759"/>
<dbReference type="RefSeq" id="XP_022091353.1">
    <property type="nucleotide sequence ID" value="XM_022235661.1"/>
</dbReference>
<protein>
    <submittedName>
        <fullName evidence="3">Actin-5-like</fullName>
    </submittedName>
</protein>
<dbReference type="FunFam" id="3.30.420.40:FF:000002">
    <property type="entry name" value="Muscle actin"/>
    <property type="match status" value="1"/>
</dbReference>
<dbReference type="SUPFAM" id="SSF53067">
    <property type="entry name" value="Actin-like ATPase domain"/>
    <property type="match status" value="2"/>
</dbReference>
<evidence type="ECO:0000313" key="3">
    <source>
        <dbReference type="RefSeq" id="XP_022091353.1"/>
    </source>
</evidence>
<dbReference type="InterPro" id="IPR043129">
    <property type="entry name" value="ATPase_NBD"/>
</dbReference>
<accession>A0A8B7YDL6</accession>
<proteinExistence type="inferred from homology"/>
<keyword evidence="2" id="KW-1185">Reference proteome</keyword>
<organism evidence="2 3">
    <name type="scientific">Acanthaster planci</name>
    <name type="common">Crown-of-thorns starfish</name>
    <dbReference type="NCBI Taxonomy" id="133434"/>
    <lineage>
        <taxon>Eukaryota</taxon>
        <taxon>Metazoa</taxon>
        <taxon>Echinodermata</taxon>
        <taxon>Eleutherozoa</taxon>
        <taxon>Asterozoa</taxon>
        <taxon>Asteroidea</taxon>
        <taxon>Valvatacea</taxon>
        <taxon>Valvatida</taxon>
        <taxon>Acanthasteridae</taxon>
        <taxon>Acanthaster</taxon>
    </lineage>
</organism>
<dbReference type="KEGG" id="aplc:110979656"/>
<gene>
    <name evidence="3" type="primary">LOC110979656</name>
</gene>
<dbReference type="Pfam" id="PF00022">
    <property type="entry name" value="Actin"/>
    <property type="match status" value="1"/>
</dbReference>
<dbReference type="PANTHER" id="PTHR11937">
    <property type="entry name" value="ACTIN"/>
    <property type="match status" value="1"/>
</dbReference>
<dbReference type="SMART" id="SM00268">
    <property type="entry name" value="ACTIN"/>
    <property type="match status" value="1"/>
</dbReference>
<dbReference type="Proteomes" id="UP000694845">
    <property type="component" value="Unplaced"/>
</dbReference>
<dbReference type="GeneID" id="110979656"/>